<evidence type="ECO:0000256" key="7">
    <source>
        <dbReference type="ARBA" id="ARBA00022989"/>
    </source>
</evidence>
<dbReference type="AlphaFoldDB" id="A0A8J5XVD5"/>
<evidence type="ECO:0000256" key="11">
    <source>
        <dbReference type="RuleBase" id="RU367023"/>
    </source>
</evidence>
<dbReference type="GO" id="GO:0006629">
    <property type="term" value="P:lipid metabolic process"/>
    <property type="evidence" value="ECO:0007669"/>
    <property type="project" value="UniProtKB-KW"/>
</dbReference>
<evidence type="ECO:0000256" key="5">
    <source>
        <dbReference type="ARBA" id="ARBA00022692"/>
    </source>
</evidence>
<evidence type="ECO:0000256" key="3">
    <source>
        <dbReference type="ARBA" id="ARBA00022516"/>
    </source>
</evidence>
<evidence type="ECO:0000256" key="8">
    <source>
        <dbReference type="ARBA" id="ARBA00023098"/>
    </source>
</evidence>
<feature type="transmembrane region" description="Helical" evidence="11">
    <location>
        <begin position="51"/>
        <end position="71"/>
    </location>
</feature>
<dbReference type="GO" id="GO:0008374">
    <property type="term" value="F:O-acyltransferase activity"/>
    <property type="evidence" value="ECO:0007669"/>
    <property type="project" value="InterPro"/>
</dbReference>
<keyword evidence="7 11" id="KW-1133">Transmembrane helix</keyword>
<keyword evidence="9 11" id="KW-0472">Membrane</keyword>
<proteinExistence type="inferred from homology"/>
<accession>A0A8J5XVD5</accession>
<evidence type="ECO:0000256" key="10">
    <source>
        <dbReference type="ARBA" id="ARBA00023315"/>
    </source>
</evidence>
<comment type="caution">
    <text evidence="11">Lacks conserved residue(s) required for the propagation of feature annotation.</text>
</comment>
<dbReference type="GO" id="GO:0005789">
    <property type="term" value="C:endoplasmic reticulum membrane"/>
    <property type="evidence" value="ECO:0007669"/>
    <property type="project" value="UniProtKB-SubCell"/>
</dbReference>
<dbReference type="Pfam" id="PF03982">
    <property type="entry name" value="DAGAT"/>
    <property type="match status" value="1"/>
</dbReference>
<dbReference type="OrthoDB" id="10263961at2759"/>
<dbReference type="InterPro" id="IPR007130">
    <property type="entry name" value="DAGAT"/>
</dbReference>
<evidence type="ECO:0000256" key="4">
    <source>
        <dbReference type="ARBA" id="ARBA00022679"/>
    </source>
</evidence>
<evidence type="ECO:0000256" key="6">
    <source>
        <dbReference type="ARBA" id="ARBA00022824"/>
    </source>
</evidence>
<evidence type="ECO:0000256" key="9">
    <source>
        <dbReference type="ARBA" id="ARBA00023136"/>
    </source>
</evidence>
<dbReference type="OMA" id="VEWPACE"/>
<protein>
    <recommendedName>
        <fullName evidence="11">Acyltransferase</fullName>
        <ecNumber evidence="11">2.3.1.-</ecNumber>
    </recommendedName>
</protein>
<comment type="similarity">
    <text evidence="2 11">Belongs to the diacylglycerol acyltransferase family.</text>
</comment>
<keyword evidence="10" id="KW-0012">Acyltransferase</keyword>
<gene>
    <name evidence="12" type="ORF">KFE25_000525</name>
</gene>
<name>A0A8J5XVD5_DIALT</name>
<dbReference type="Proteomes" id="UP000751190">
    <property type="component" value="Unassembled WGS sequence"/>
</dbReference>
<dbReference type="CDD" id="cd07987">
    <property type="entry name" value="LPLAT_MGAT-like"/>
    <property type="match status" value="1"/>
</dbReference>
<keyword evidence="13" id="KW-1185">Reference proteome</keyword>
<keyword evidence="4 11" id="KW-0808">Transferase</keyword>
<keyword evidence="3" id="KW-0444">Lipid biosynthesis</keyword>
<dbReference type="PANTHER" id="PTHR12317">
    <property type="entry name" value="DIACYLGLYCEROL O-ACYLTRANSFERASE"/>
    <property type="match status" value="1"/>
</dbReference>
<comment type="caution">
    <text evidence="12">The sequence shown here is derived from an EMBL/GenBank/DDBJ whole genome shotgun (WGS) entry which is preliminary data.</text>
</comment>
<keyword evidence="5 11" id="KW-0812">Transmembrane</keyword>
<keyword evidence="8" id="KW-0443">Lipid metabolism</keyword>
<evidence type="ECO:0000313" key="13">
    <source>
        <dbReference type="Proteomes" id="UP000751190"/>
    </source>
</evidence>
<evidence type="ECO:0000256" key="2">
    <source>
        <dbReference type="ARBA" id="ARBA00005420"/>
    </source>
</evidence>
<evidence type="ECO:0000256" key="1">
    <source>
        <dbReference type="ARBA" id="ARBA00004477"/>
    </source>
</evidence>
<evidence type="ECO:0000313" key="12">
    <source>
        <dbReference type="EMBL" id="KAG8467209.1"/>
    </source>
</evidence>
<dbReference type="EC" id="2.3.1.-" evidence="11"/>
<dbReference type="EMBL" id="JAGTXO010000006">
    <property type="protein sequence ID" value="KAG8467209.1"/>
    <property type="molecule type" value="Genomic_DNA"/>
</dbReference>
<reference evidence="12" key="1">
    <citation type="submission" date="2021-05" db="EMBL/GenBank/DDBJ databases">
        <title>The genome of the haptophyte Pavlova lutheri (Diacronema luteri, Pavlovales) - a model for lipid biosynthesis in eukaryotic algae.</title>
        <authorList>
            <person name="Hulatt C.J."/>
            <person name="Posewitz M.C."/>
        </authorList>
    </citation>
    <scope>NUCLEOTIDE SEQUENCE</scope>
    <source>
        <strain evidence="12">NIVA-4/92</strain>
    </source>
</reference>
<sequence>MGKPVNSGHASPWPSPPGFVPMGLAALTLLLALAPEDVRHALLTPARAWSWLRACAAAVFALVACLVLVPVRARKRAGPWGPPWLAHFVARLLSASANAMGVHYDVEWPACEIVADQPHVVVWHPHGALAFCALSIGGLLSLERQPIRWYPVVASVIFRFPLLREVVLLLGGREATKETISAIIEAGHSVGVQPGGIFEQLRTSHAREHAFFPPNLTFVRLAIEHGTPLLPVYLFGENQLFSTRPALQRLARFIRRWTGVPLIIPFGRWGLPWIVPRRTRVRIRFGRPVPVGPACARPSDEAVDAVFARYSAELHRLFDEGKSTLPADVAARGLTIVRRTRPERARR</sequence>
<keyword evidence="6 11" id="KW-0256">Endoplasmic reticulum</keyword>
<organism evidence="12 13">
    <name type="scientific">Diacronema lutheri</name>
    <name type="common">Unicellular marine alga</name>
    <name type="synonym">Monochrysis lutheri</name>
    <dbReference type="NCBI Taxonomy" id="2081491"/>
    <lineage>
        <taxon>Eukaryota</taxon>
        <taxon>Haptista</taxon>
        <taxon>Haptophyta</taxon>
        <taxon>Pavlovophyceae</taxon>
        <taxon>Pavlovales</taxon>
        <taxon>Pavlovaceae</taxon>
        <taxon>Diacronema</taxon>
    </lineage>
</organism>
<comment type="subcellular location">
    <subcellularLocation>
        <location evidence="1 11">Endoplasmic reticulum membrane</location>
        <topology evidence="1 11">Multi-pass membrane protein</topology>
    </subcellularLocation>
</comment>